<dbReference type="EMBL" id="BIXZ01000001">
    <property type="protein sequence ID" value="GCF13250.1"/>
    <property type="molecule type" value="Genomic_DNA"/>
</dbReference>
<comment type="caution">
    <text evidence="2">The sequence shown here is derived from an EMBL/GenBank/DDBJ whole genome shotgun (WGS) entry which is preliminary data.</text>
</comment>
<accession>A0A4C2EIT0</accession>
<protein>
    <submittedName>
        <fullName evidence="2">Uncharacterized protein</fullName>
    </submittedName>
</protein>
<gene>
    <name evidence="2" type="ORF">Harman_11850</name>
</gene>
<evidence type="ECO:0000313" key="3">
    <source>
        <dbReference type="Proteomes" id="UP000304382"/>
    </source>
</evidence>
<reference evidence="2 3" key="1">
    <citation type="submission" date="2019-02" db="EMBL/GenBank/DDBJ databases">
        <title>Haloarcula mannanilyticum sp. nov., a mannan degrading haloarchaeon isolated from commercial salt.</title>
        <authorList>
            <person name="Enomoto S."/>
            <person name="Shimane Y."/>
            <person name="Kamekura M."/>
            <person name="Ito T."/>
            <person name="Moriya O."/>
            <person name="Ihara K."/>
            <person name="Takahashi-Ando N."/>
            <person name="Fukushima Y."/>
            <person name="Yoshida Y."/>
            <person name="Usama R."/>
            <person name="Takai K."/>
            <person name="Minegishi H."/>
        </authorList>
    </citation>
    <scope>NUCLEOTIDE SEQUENCE [LARGE SCALE GENOMIC DNA]</scope>
    <source>
        <strain evidence="2 3">MD130-1</strain>
    </source>
</reference>
<evidence type="ECO:0000313" key="2">
    <source>
        <dbReference type="EMBL" id="GCF13250.1"/>
    </source>
</evidence>
<dbReference type="Proteomes" id="UP000304382">
    <property type="component" value="Unassembled WGS sequence"/>
</dbReference>
<dbReference type="AlphaFoldDB" id="A0A4C2EIT0"/>
<name>A0A4C2EIT0_9EURY</name>
<feature type="region of interest" description="Disordered" evidence="1">
    <location>
        <begin position="132"/>
        <end position="151"/>
    </location>
</feature>
<sequence>MLADDSLVEACRAGMTVLARSSSEYTGEAVDTSKQSYLAMRPAVDDLADRQREVLERPLGFGQPLGSRADVREWVRSVIRATKGHDQGATEKFLWSPHRLDALRGDPSSATLHLMLADDLLRPMNAALRQTAAAATEQADEDTTTHTPFRT</sequence>
<dbReference type="OrthoDB" id="324561at2157"/>
<evidence type="ECO:0000256" key="1">
    <source>
        <dbReference type="SAM" id="MobiDB-lite"/>
    </source>
</evidence>
<organism evidence="2 3">
    <name type="scientific">Haloarcula mannanilytica</name>
    <dbReference type="NCBI Taxonomy" id="2509225"/>
    <lineage>
        <taxon>Archaea</taxon>
        <taxon>Methanobacteriati</taxon>
        <taxon>Methanobacteriota</taxon>
        <taxon>Stenosarchaea group</taxon>
        <taxon>Halobacteria</taxon>
        <taxon>Halobacteriales</taxon>
        <taxon>Haloarculaceae</taxon>
        <taxon>Haloarcula</taxon>
    </lineage>
</organism>
<dbReference type="RefSeq" id="WP_137682876.1">
    <property type="nucleotide sequence ID" value="NZ_BIXZ01000001.1"/>
</dbReference>
<keyword evidence="3" id="KW-1185">Reference proteome</keyword>
<proteinExistence type="predicted"/>